<name>X1UM93_9ZZZZ</name>
<proteinExistence type="predicted"/>
<sequence length="83" mass="9491">PLGERFWPFLSPEVDLAQICTEFGITLLGEIPLTPDRKVVEQVFNRIASRLEGAKPIILQDDIAKRLLRKGKRKLLKVAVRRL</sequence>
<organism evidence="1">
    <name type="scientific">marine sediment metagenome</name>
    <dbReference type="NCBI Taxonomy" id="412755"/>
    <lineage>
        <taxon>unclassified sequences</taxon>
        <taxon>metagenomes</taxon>
        <taxon>ecological metagenomes</taxon>
    </lineage>
</organism>
<gene>
    <name evidence="1" type="ORF">S12H4_44868</name>
</gene>
<accession>X1UM93</accession>
<reference evidence="1" key="1">
    <citation type="journal article" date="2014" name="Front. Microbiol.">
        <title>High frequency of phylogenetically diverse reductive dehalogenase-homologous genes in deep subseafloor sedimentary metagenomes.</title>
        <authorList>
            <person name="Kawai M."/>
            <person name="Futagami T."/>
            <person name="Toyoda A."/>
            <person name="Takaki Y."/>
            <person name="Nishi S."/>
            <person name="Hori S."/>
            <person name="Arai W."/>
            <person name="Tsubouchi T."/>
            <person name="Morono Y."/>
            <person name="Uchiyama I."/>
            <person name="Ito T."/>
            <person name="Fujiyama A."/>
            <person name="Inagaki F."/>
            <person name="Takami H."/>
        </authorList>
    </citation>
    <scope>NUCLEOTIDE SEQUENCE</scope>
    <source>
        <strain evidence="1">Expedition CK06-06</strain>
    </source>
</reference>
<dbReference type="AlphaFoldDB" id="X1UM93"/>
<dbReference type="EMBL" id="BARW01027682">
    <property type="protein sequence ID" value="GAJ04722.1"/>
    <property type="molecule type" value="Genomic_DNA"/>
</dbReference>
<protein>
    <submittedName>
        <fullName evidence="1">Uncharacterized protein</fullName>
    </submittedName>
</protein>
<feature type="non-terminal residue" evidence="1">
    <location>
        <position position="1"/>
    </location>
</feature>
<comment type="caution">
    <text evidence="1">The sequence shown here is derived from an EMBL/GenBank/DDBJ whole genome shotgun (WGS) entry which is preliminary data.</text>
</comment>
<evidence type="ECO:0000313" key="1">
    <source>
        <dbReference type="EMBL" id="GAJ04722.1"/>
    </source>
</evidence>